<evidence type="ECO:0000259" key="3">
    <source>
        <dbReference type="Pfam" id="PF22504"/>
    </source>
</evidence>
<organism evidence="4 5">
    <name type="scientific">Agrococcus sediminis</name>
    <dbReference type="NCBI Taxonomy" id="2599924"/>
    <lineage>
        <taxon>Bacteria</taxon>
        <taxon>Bacillati</taxon>
        <taxon>Actinomycetota</taxon>
        <taxon>Actinomycetes</taxon>
        <taxon>Micrococcales</taxon>
        <taxon>Microbacteriaceae</taxon>
        <taxon>Agrococcus</taxon>
    </lineage>
</organism>
<accession>A0A5M8QG26</accession>
<dbReference type="PROSITE" id="PS51257">
    <property type="entry name" value="PROKAR_LIPOPROTEIN"/>
    <property type="match status" value="1"/>
</dbReference>
<feature type="region of interest" description="Disordered" evidence="1">
    <location>
        <begin position="21"/>
        <end position="50"/>
    </location>
</feature>
<comment type="caution">
    <text evidence="4">The sequence shown here is derived from an EMBL/GenBank/DDBJ whole genome shotgun (WGS) entry which is preliminary data.</text>
</comment>
<dbReference type="RefSeq" id="WP_146356414.1">
    <property type="nucleotide sequence ID" value="NZ_VOIR01000013.1"/>
</dbReference>
<protein>
    <recommendedName>
        <fullName evidence="3">DUF6993 domain-containing protein</fullName>
    </recommendedName>
</protein>
<name>A0A5M8QG26_9MICO</name>
<dbReference type="Proteomes" id="UP000323221">
    <property type="component" value="Unassembled WGS sequence"/>
</dbReference>
<dbReference type="InterPro" id="IPR054262">
    <property type="entry name" value="DUF6993"/>
</dbReference>
<dbReference type="EMBL" id="VOIR01000013">
    <property type="protein sequence ID" value="KAA6433904.1"/>
    <property type="molecule type" value="Genomic_DNA"/>
</dbReference>
<feature type="chain" id="PRO_5039102409" description="DUF6993 domain-containing protein" evidence="2">
    <location>
        <begin position="26"/>
        <end position="144"/>
    </location>
</feature>
<feature type="compositionally biased region" description="Low complexity" evidence="1">
    <location>
        <begin position="29"/>
        <end position="47"/>
    </location>
</feature>
<dbReference type="AlphaFoldDB" id="A0A5M8QG26"/>
<evidence type="ECO:0000256" key="1">
    <source>
        <dbReference type="SAM" id="MobiDB-lite"/>
    </source>
</evidence>
<sequence length="144" mass="14080">MRQLAAVVLLASLVLAGCASSPGPAEPVPAASPADEAGGPADAPAPSDEGDEALAVFRSALEGQSPSAPDALVAAVQAAGFERSAIERTREVDSLGAPVTFVQIAVRDGDGCLVGSVGEGEATAVRASALGSGRCLVGEIVTVD</sequence>
<keyword evidence="5" id="KW-1185">Reference proteome</keyword>
<gene>
    <name evidence="4" type="ORF">FQ330_07495</name>
</gene>
<feature type="signal peptide" evidence="2">
    <location>
        <begin position="1"/>
        <end position="25"/>
    </location>
</feature>
<evidence type="ECO:0000256" key="2">
    <source>
        <dbReference type="SAM" id="SignalP"/>
    </source>
</evidence>
<proteinExistence type="predicted"/>
<keyword evidence="2" id="KW-0732">Signal</keyword>
<evidence type="ECO:0000313" key="4">
    <source>
        <dbReference type="EMBL" id="KAA6433904.1"/>
    </source>
</evidence>
<dbReference type="Pfam" id="PF22504">
    <property type="entry name" value="DUF6993"/>
    <property type="match status" value="1"/>
</dbReference>
<reference evidence="4 5" key="1">
    <citation type="submission" date="2019-08" db="EMBL/GenBank/DDBJ databases">
        <title>Agrococcus lahaulensis sp. nov., isolated from a cold desert of the Indian Himalayas.</title>
        <authorList>
            <person name="Qu J.H."/>
        </authorList>
    </citation>
    <scope>NUCLEOTIDE SEQUENCE [LARGE SCALE GENOMIC DNA]</scope>
    <source>
        <strain evidence="4 5">NS18</strain>
    </source>
</reference>
<evidence type="ECO:0000313" key="5">
    <source>
        <dbReference type="Proteomes" id="UP000323221"/>
    </source>
</evidence>
<feature type="domain" description="DUF6993" evidence="3">
    <location>
        <begin position="61"/>
        <end position="139"/>
    </location>
</feature>
<dbReference type="OrthoDB" id="5125712at2"/>